<dbReference type="PANTHER" id="PTHR21068:SF43">
    <property type="entry name" value="SPARTIN"/>
    <property type="match status" value="1"/>
</dbReference>
<reference evidence="2" key="1">
    <citation type="journal article" name="BMC Genomics">
        <title>Long-read sequencing and de novo genome assembly of marine medaka (Oryzias melastigma).</title>
        <authorList>
            <person name="Liang P."/>
            <person name="Saqib H.S.A."/>
            <person name="Ni X."/>
            <person name="Shen Y."/>
        </authorList>
    </citation>
    <scope>NUCLEOTIDE SEQUENCE</scope>
    <source>
        <strain evidence="2">Bigg-433</strain>
    </source>
</reference>
<comment type="caution">
    <text evidence="2">The sequence shown here is derived from an EMBL/GenBank/DDBJ whole genome shotgun (WGS) entry which is preliminary data.</text>
</comment>
<name>A0A834F237_ORYME</name>
<evidence type="ECO:0000256" key="1">
    <source>
        <dbReference type="SAM" id="MobiDB-lite"/>
    </source>
</evidence>
<dbReference type="AlphaFoldDB" id="A0A834F237"/>
<dbReference type="InterPro" id="IPR045036">
    <property type="entry name" value="Spartin-like"/>
</dbReference>
<evidence type="ECO:0000313" key="2">
    <source>
        <dbReference type="EMBL" id="KAF6722195.1"/>
    </source>
</evidence>
<dbReference type="GO" id="GO:0030514">
    <property type="term" value="P:negative regulation of BMP signaling pathway"/>
    <property type="evidence" value="ECO:0007669"/>
    <property type="project" value="TreeGrafter"/>
</dbReference>
<organism evidence="2 3">
    <name type="scientific">Oryzias melastigma</name>
    <name type="common">Marine medaka</name>
    <dbReference type="NCBI Taxonomy" id="30732"/>
    <lineage>
        <taxon>Eukaryota</taxon>
        <taxon>Metazoa</taxon>
        <taxon>Chordata</taxon>
        <taxon>Craniata</taxon>
        <taxon>Vertebrata</taxon>
        <taxon>Euteleostomi</taxon>
        <taxon>Actinopterygii</taxon>
        <taxon>Neopterygii</taxon>
        <taxon>Teleostei</taxon>
        <taxon>Neoteleostei</taxon>
        <taxon>Acanthomorphata</taxon>
        <taxon>Ovalentaria</taxon>
        <taxon>Atherinomorphae</taxon>
        <taxon>Beloniformes</taxon>
        <taxon>Adrianichthyidae</taxon>
        <taxon>Oryziinae</taxon>
        <taxon>Oryzias</taxon>
    </lineage>
</organism>
<gene>
    <name evidence="2" type="ORF">FQA47_018877</name>
</gene>
<sequence>MQTARSASPFPPGYLQIVTFSNQDQDSTDGNHLVLLDVCDQLYVLTKDTPVLLASSGIFMFPDPKTSESLVGIVLSSQLPAEEHEFFRDILSQLVNLQIQVSLHSICPFSKPKQQQQQKTFVIFLSKMVCKSCYPEDTEENCINLNEKVSLSSCNEDQKKEKKLRPKWSEKAGNAILSVGGMTAVSEQAGKALAPQVKKHGPKMVPKSLKESGDGRPSKADGAKFVAGRSAQTEELTVLIHQSLSTWTNDITRNFVTAASVMLPDFIELTLY</sequence>
<accession>A0A834F237</accession>
<dbReference type="PANTHER" id="PTHR21068">
    <property type="entry name" value="SPARTIN"/>
    <property type="match status" value="1"/>
</dbReference>
<dbReference type="GO" id="GO:0005886">
    <property type="term" value="C:plasma membrane"/>
    <property type="evidence" value="ECO:0007669"/>
    <property type="project" value="TreeGrafter"/>
</dbReference>
<dbReference type="GO" id="GO:0051301">
    <property type="term" value="P:cell division"/>
    <property type="evidence" value="ECO:0007669"/>
    <property type="project" value="TreeGrafter"/>
</dbReference>
<dbReference type="EMBL" id="WKFB01000468">
    <property type="protein sequence ID" value="KAF6722195.1"/>
    <property type="molecule type" value="Genomic_DNA"/>
</dbReference>
<protein>
    <submittedName>
        <fullName evidence="2">Spartin</fullName>
    </submittedName>
</protein>
<dbReference type="Proteomes" id="UP000646548">
    <property type="component" value="Unassembled WGS sequence"/>
</dbReference>
<feature type="region of interest" description="Disordered" evidence="1">
    <location>
        <begin position="196"/>
        <end position="222"/>
    </location>
</feature>
<proteinExistence type="predicted"/>
<evidence type="ECO:0000313" key="3">
    <source>
        <dbReference type="Proteomes" id="UP000646548"/>
    </source>
</evidence>
<feature type="compositionally biased region" description="Basic and acidic residues" evidence="1">
    <location>
        <begin position="208"/>
        <end position="222"/>
    </location>
</feature>